<dbReference type="CDD" id="cd05790">
    <property type="entry name" value="S1_Rrp40"/>
    <property type="match status" value="1"/>
</dbReference>
<organism evidence="4 5">
    <name type="scientific">Larimichthys crocea</name>
    <name type="common">Large yellow croaker</name>
    <name type="synonym">Pseudosciaena crocea</name>
    <dbReference type="NCBI Taxonomy" id="215358"/>
    <lineage>
        <taxon>Eukaryota</taxon>
        <taxon>Metazoa</taxon>
        <taxon>Chordata</taxon>
        <taxon>Craniata</taxon>
        <taxon>Vertebrata</taxon>
        <taxon>Euteleostomi</taxon>
        <taxon>Actinopterygii</taxon>
        <taxon>Neopterygii</taxon>
        <taxon>Teleostei</taxon>
        <taxon>Neoteleostei</taxon>
        <taxon>Acanthomorphata</taxon>
        <taxon>Eupercaria</taxon>
        <taxon>Sciaenidae</taxon>
        <taxon>Larimichthys</taxon>
    </lineage>
</organism>
<feature type="domain" description="Exosome complex component RRP40 N-terminal" evidence="3">
    <location>
        <begin position="19"/>
        <end position="65"/>
    </location>
</feature>
<proteinExistence type="predicted"/>
<comment type="subcellular location">
    <subcellularLocation>
        <location evidence="1">Nucleus</location>
        <location evidence="1">Nucleolus</location>
    </subcellularLocation>
</comment>
<dbReference type="FunFam" id="2.40.50.140:FF:000112">
    <property type="entry name" value="Exosome complex component RRP40"/>
    <property type="match status" value="1"/>
</dbReference>
<dbReference type="Pfam" id="PF21261">
    <property type="entry name" value="RRP40_N_mamm"/>
    <property type="match status" value="1"/>
</dbReference>
<evidence type="ECO:0000313" key="4">
    <source>
        <dbReference type="EMBL" id="KAE8286383.1"/>
    </source>
</evidence>
<gene>
    <name evidence="4" type="ORF">D5F01_LYC16072</name>
</gene>
<dbReference type="SUPFAM" id="SSF50249">
    <property type="entry name" value="Nucleic acid-binding proteins"/>
    <property type="match status" value="1"/>
</dbReference>
<dbReference type="GO" id="GO:0000177">
    <property type="term" value="C:cytoplasmic exosome (RNase complex)"/>
    <property type="evidence" value="ECO:0007669"/>
    <property type="project" value="TreeGrafter"/>
</dbReference>
<dbReference type="Gene3D" id="2.40.50.140">
    <property type="entry name" value="Nucleic acid-binding proteins"/>
    <property type="match status" value="1"/>
</dbReference>
<evidence type="ECO:0000259" key="3">
    <source>
        <dbReference type="Pfam" id="PF21261"/>
    </source>
</evidence>
<dbReference type="GO" id="GO:0071035">
    <property type="term" value="P:nuclear polyadenylation-dependent rRNA catabolic process"/>
    <property type="evidence" value="ECO:0007669"/>
    <property type="project" value="TreeGrafter"/>
</dbReference>
<dbReference type="InterPro" id="IPR026699">
    <property type="entry name" value="Exosome_RNA_bind1/RRP40/RRP4"/>
</dbReference>
<dbReference type="SUPFAM" id="SSF110324">
    <property type="entry name" value="Ribosomal L27 protein-like"/>
    <property type="match status" value="1"/>
</dbReference>
<dbReference type="GO" id="GO:0071038">
    <property type="term" value="P:TRAMP-dependent tRNA surveillance pathway"/>
    <property type="evidence" value="ECO:0007669"/>
    <property type="project" value="TreeGrafter"/>
</dbReference>
<evidence type="ECO:0000256" key="2">
    <source>
        <dbReference type="SAM" id="MobiDB-lite"/>
    </source>
</evidence>
<name>A0A6G0I4Z1_LARCR</name>
<accession>A0A6G0I4Z1</accession>
<evidence type="ECO:0000313" key="5">
    <source>
        <dbReference type="Proteomes" id="UP000424527"/>
    </source>
</evidence>
<dbReference type="InterPro" id="IPR012340">
    <property type="entry name" value="NA-bd_OB-fold"/>
</dbReference>
<dbReference type="GO" id="GO:0003723">
    <property type="term" value="F:RNA binding"/>
    <property type="evidence" value="ECO:0007669"/>
    <property type="project" value="InterPro"/>
</dbReference>
<dbReference type="PANTHER" id="PTHR21321:SF1">
    <property type="entry name" value="EXOSOME COMPLEX COMPONENT RRP40"/>
    <property type="match status" value="1"/>
</dbReference>
<reference evidence="4 5" key="1">
    <citation type="submission" date="2019-07" db="EMBL/GenBank/DDBJ databases">
        <title>Chromosome genome assembly for large yellow croaker.</title>
        <authorList>
            <person name="Xiao S."/>
        </authorList>
    </citation>
    <scope>NUCLEOTIDE SEQUENCE [LARGE SCALE GENOMIC DNA]</scope>
    <source>
        <strain evidence="4">JMULYC20181020</strain>
        <tissue evidence="4">Muscle</tissue>
    </source>
</reference>
<dbReference type="Pfam" id="PF21262">
    <property type="entry name" value="RRP40_S1"/>
    <property type="match status" value="1"/>
</dbReference>
<dbReference type="Proteomes" id="UP000424527">
    <property type="component" value="Unassembled WGS sequence"/>
</dbReference>
<dbReference type="InterPro" id="IPR037319">
    <property type="entry name" value="Rrp40_S1"/>
</dbReference>
<dbReference type="GO" id="GO:0000176">
    <property type="term" value="C:nuclear exosome (RNase complex)"/>
    <property type="evidence" value="ECO:0007669"/>
    <property type="project" value="TreeGrafter"/>
</dbReference>
<dbReference type="InterPro" id="IPR048541">
    <property type="entry name" value="RRP40_N"/>
</dbReference>
<protein>
    <submittedName>
        <fullName evidence="4">Exosome complex component RRP40 Exosome component 3 Ribosomal RNA-processing protein 40 p10</fullName>
    </submittedName>
</protein>
<comment type="caution">
    <text evidence="4">The sequence shown here is derived from an EMBL/GenBank/DDBJ whole genome shotgun (WGS) entry which is preliminary data.</text>
</comment>
<evidence type="ECO:0000256" key="1">
    <source>
        <dbReference type="ARBA" id="ARBA00004604"/>
    </source>
</evidence>
<dbReference type="GO" id="GO:0005730">
    <property type="term" value="C:nucleolus"/>
    <property type="evidence" value="ECO:0007669"/>
    <property type="project" value="UniProtKB-SubCell"/>
</dbReference>
<dbReference type="EMBL" id="REGW02000015">
    <property type="protein sequence ID" value="KAE8286383.1"/>
    <property type="molecule type" value="Genomic_DNA"/>
</dbReference>
<dbReference type="GO" id="GO:0071051">
    <property type="term" value="P:poly(A)-dependent snoRNA 3'-end processing"/>
    <property type="evidence" value="ECO:0007669"/>
    <property type="project" value="TreeGrafter"/>
</dbReference>
<keyword evidence="5" id="KW-1185">Reference proteome</keyword>
<dbReference type="Gene3D" id="2.40.50.100">
    <property type="match status" value="1"/>
</dbReference>
<dbReference type="PANTHER" id="PTHR21321">
    <property type="entry name" value="PNAS-3 RELATED"/>
    <property type="match status" value="1"/>
</dbReference>
<sequence>MFPALHRRVGDVLLPGDEFSPEADDSISLTEHVKPEKVVCGPGLRRSGARLLVCKSGVLRHKQPNMFWMESQQRRYVPAKGETVIGIVTVKSGDVFKVDCGGSEQASLSYLAFEGATKRNRPNVQVGDLVFAQFIIANKDMEPELVCMDSSGRANGMGVFGGGGLLFSVSLGLVRRLLSPHILQSPADAGYRKPAAELRHHDGPAETGAVQEGGTGGAVDHRRQQRTAKDSFLSVHDEAASLSRFWFCFRFGSNFGETNLIIKADLIRLRPEPGLGLDLDLKGTWFWTEINRTRTRIWTKPHLNLPPIIAHNPPPVKPGPRDPAGTD</sequence>
<feature type="region of interest" description="Disordered" evidence="2">
    <location>
        <begin position="308"/>
        <end position="327"/>
    </location>
</feature>
<dbReference type="AlphaFoldDB" id="A0A6G0I4Z1"/>
<dbReference type="GO" id="GO:0071034">
    <property type="term" value="P:CUT catabolic process"/>
    <property type="evidence" value="ECO:0007669"/>
    <property type="project" value="TreeGrafter"/>
</dbReference>
<dbReference type="GO" id="GO:0000467">
    <property type="term" value="P:exonucleolytic trimming to generate mature 3'-end of 5.8S rRNA from tricistronic rRNA transcript (SSU-rRNA, 5.8S rRNA, LSU-rRNA)"/>
    <property type="evidence" value="ECO:0007669"/>
    <property type="project" value="TreeGrafter"/>
</dbReference>
<dbReference type="GO" id="GO:0034475">
    <property type="term" value="P:U4 snRNA 3'-end processing"/>
    <property type="evidence" value="ECO:0007669"/>
    <property type="project" value="TreeGrafter"/>
</dbReference>